<dbReference type="GeneID" id="19197500"/>
<feature type="compositionally biased region" description="Gly residues" evidence="1">
    <location>
        <begin position="29"/>
        <end position="38"/>
    </location>
</feature>
<protein>
    <recommendedName>
        <fullName evidence="5">Ribosomal protein s17</fullName>
    </recommendedName>
</protein>
<evidence type="ECO:0000256" key="2">
    <source>
        <dbReference type="SAM" id="SignalP"/>
    </source>
</evidence>
<feature type="region of interest" description="Disordered" evidence="1">
    <location>
        <begin position="22"/>
        <end position="44"/>
    </location>
</feature>
<evidence type="ECO:0000313" key="4">
    <source>
        <dbReference type="Proteomes" id="UP000019471"/>
    </source>
</evidence>
<evidence type="ECO:0000313" key="3">
    <source>
        <dbReference type="EMBL" id="EXJ54903.1"/>
    </source>
</evidence>
<feature type="signal peptide" evidence="2">
    <location>
        <begin position="1"/>
        <end position="22"/>
    </location>
</feature>
<dbReference type="Proteomes" id="UP000019471">
    <property type="component" value="Unassembled WGS sequence"/>
</dbReference>
<dbReference type="OrthoDB" id="2336871at2759"/>
<dbReference type="AlphaFoldDB" id="W9VHE6"/>
<keyword evidence="4" id="KW-1185">Reference proteome</keyword>
<dbReference type="HOGENOM" id="CLU_029378_0_0_1"/>
<feature type="region of interest" description="Disordered" evidence="1">
    <location>
        <begin position="344"/>
        <end position="400"/>
    </location>
</feature>
<feature type="compositionally biased region" description="Gly residues" evidence="1">
    <location>
        <begin position="369"/>
        <end position="384"/>
    </location>
</feature>
<feature type="chain" id="PRO_5004931266" description="Ribosomal protein s17" evidence="2">
    <location>
        <begin position="23"/>
        <end position="400"/>
    </location>
</feature>
<name>W9VHE6_9EURO</name>
<dbReference type="InterPro" id="IPR053216">
    <property type="entry name" value="Appressorial_penetr-assoc"/>
</dbReference>
<comment type="caution">
    <text evidence="3">The sequence shown here is derived from an EMBL/GenBank/DDBJ whole genome shotgun (WGS) entry which is preliminary data.</text>
</comment>
<keyword evidence="2" id="KW-0732">Signal</keyword>
<gene>
    <name evidence="3" type="ORF">A1O5_12814</name>
</gene>
<reference evidence="3 4" key="1">
    <citation type="submission" date="2013-03" db="EMBL/GenBank/DDBJ databases">
        <title>The Genome Sequence of Cladophialophora psammophila CBS 110553.</title>
        <authorList>
            <consortium name="The Broad Institute Genomics Platform"/>
            <person name="Cuomo C."/>
            <person name="de Hoog S."/>
            <person name="Gorbushina A."/>
            <person name="Walker B."/>
            <person name="Young S.K."/>
            <person name="Zeng Q."/>
            <person name="Gargeya S."/>
            <person name="Fitzgerald M."/>
            <person name="Haas B."/>
            <person name="Abouelleil A."/>
            <person name="Allen A.W."/>
            <person name="Alvarado L."/>
            <person name="Arachchi H.M."/>
            <person name="Berlin A.M."/>
            <person name="Chapman S.B."/>
            <person name="Gainer-Dewar J."/>
            <person name="Goldberg J."/>
            <person name="Griggs A."/>
            <person name="Gujja S."/>
            <person name="Hansen M."/>
            <person name="Howarth C."/>
            <person name="Imamovic A."/>
            <person name="Ireland A."/>
            <person name="Larimer J."/>
            <person name="McCowan C."/>
            <person name="Murphy C."/>
            <person name="Pearson M."/>
            <person name="Poon T.W."/>
            <person name="Priest M."/>
            <person name="Roberts A."/>
            <person name="Saif S."/>
            <person name="Shea T."/>
            <person name="Sisk P."/>
            <person name="Sykes S."/>
            <person name="Wortman J."/>
            <person name="Nusbaum C."/>
            <person name="Birren B."/>
        </authorList>
    </citation>
    <scope>NUCLEOTIDE SEQUENCE [LARGE SCALE GENOMIC DNA]</scope>
    <source>
        <strain evidence="3 4">CBS 110553</strain>
    </source>
</reference>
<evidence type="ECO:0008006" key="5">
    <source>
        <dbReference type="Google" id="ProtNLM"/>
    </source>
</evidence>
<dbReference type="eggNOG" id="ENOG502QU23">
    <property type="taxonomic scope" value="Eukaryota"/>
</dbReference>
<dbReference type="PANTHER" id="PTHR34587:SF2">
    <property type="entry name" value="G-PROTEIN COUPLED RECEPTORS FAMILY 1 PROFILE DOMAIN-CONTAINING PROTEIN"/>
    <property type="match status" value="1"/>
</dbReference>
<organism evidence="3 4">
    <name type="scientific">Cladophialophora psammophila CBS 110553</name>
    <dbReference type="NCBI Taxonomy" id="1182543"/>
    <lineage>
        <taxon>Eukaryota</taxon>
        <taxon>Fungi</taxon>
        <taxon>Dikarya</taxon>
        <taxon>Ascomycota</taxon>
        <taxon>Pezizomycotina</taxon>
        <taxon>Eurotiomycetes</taxon>
        <taxon>Chaetothyriomycetidae</taxon>
        <taxon>Chaetothyriales</taxon>
        <taxon>Herpotrichiellaceae</taxon>
        <taxon>Cladophialophora</taxon>
    </lineage>
</organism>
<accession>W9VHE6</accession>
<evidence type="ECO:0000256" key="1">
    <source>
        <dbReference type="SAM" id="MobiDB-lite"/>
    </source>
</evidence>
<feature type="compositionally biased region" description="Low complexity" evidence="1">
    <location>
        <begin position="344"/>
        <end position="368"/>
    </location>
</feature>
<dbReference type="RefSeq" id="XP_007751573.1">
    <property type="nucleotide sequence ID" value="XM_007753383.1"/>
</dbReference>
<dbReference type="PANTHER" id="PTHR34587">
    <property type="entry name" value="VWFA DOMAIN-CONTAINING PROTEIN"/>
    <property type="match status" value="1"/>
</dbReference>
<sequence length="400" mass="38804">MKTSQLLTLAVATLGLTTGAVAQRNNNRNGGGNNGGNTGASTTNAAAAAASTTAAAAGGNNANTGNNNAAGGNGGNNDLLLLASNVQAASNFAGNPDLAAGQSNSNTDPANFINFCTGKTLTNGTQNTAGSCNGVIMGDIPSNNNMVSAIVLFPGPGDDLTPNQSFNIQVQLTNLVAGSFTDPLTTYYSAPQELQGGNIVGHCHVTVQDLGNSLAPTTPPDPKTFAFFKGINDDGNGQGLLQATVANGLPAGFYRVCTMNSASNHQPVLMPVAQRGAQDDCQKFTVGQGTGNAGGNAGGNAAGGNGGNNNAAASSTTAAAAATSAATGNGNGAGNGNANGNGNGAAATTTSAAASTQTGATGSNSTTGGNTGSGRGGRFGGGRGRFGRGRGRFAARDLIA</sequence>
<dbReference type="EMBL" id="AMGX01000038">
    <property type="protein sequence ID" value="EXJ54903.1"/>
    <property type="molecule type" value="Genomic_DNA"/>
</dbReference>
<proteinExistence type="predicted"/>
<dbReference type="STRING" id="1182543.W9VHE6"/>